<dbReference type="Gene3D" id="3.40.1260.10">
    <property type="entry name" value="DsrEFH-like"/>
    <property type="match status" value="1"/>
</dbReference>
<proteinExistence type="predicted"/>
<gene>
    <name evidence="1" type="ORF">MNBD_GAMMA23-176</name>
</gene>
<dbReference type="EMBL" id="UOFT01000004">
    <property type="protein sequence ID" value="VAW91159.1"/>
    <property type="molecule type" value="Genomic_DNA"/>
</dbReference>
<dbReference type="AlphaFoldDB" id="A0A3B0ZYW7"/>
<name>A0A3B0ZYW7_9ZZZZ</name>
<dbReference type="PANTHER" id="PTHR37526:SF1">
    <property type="entry name" value="PROTEIN TUSB"/>
    <property type="match status" value="1"/>
</dbReference>
<organism evidence="1">
    <name type="scientific">hydrothermal vent metagenome</name>
    <dbReference type="NCBI Taxonomy" id="652676"/>
    <lineage>
        <taxon>unclassified sequences</taxon>
        <taxon>metagenomes</taxon>
        <taxon>ecological metagenomes</taxon>
    </lineage>
</organism>
<protein>
    <submittedName>
        <fullName evidence="1">tRNA 5-methylaminomethyl-2-thiouridine synthase subunit TusB</fullName>
    </submittedName>
</protein>
<dbReference type="SUPFAM" id="SSF75169">
    <property type="entry name" value="DsrEFH-like"/>
    <property type="match status" value="1"/>
</dbReference>
<dbReference type="NCBIfam" id="TIGR03011">
    <property type="entry name" value="sulf_tusB_dsrH"/>
    <property type="match status" value="1"/>
</dbReference>
<dbReference type="GO" id="GO:1990228">
    <property type="term" value="C:sulfurtransferase complex"/>
    <property type="evidence" value="ECO:0007669"/>
    <property type="project" value="TreeGrafter"/>
</dbReference>
<sequence length="102" mass="10874">MSMLHIVNKSALDRNSLETCVNHTVKGATILMIEDGVYSAMKNTASSGMVEGAMKDVSVAVLGPDLKARGISEDKLIDGVTVVDYAGFVELTTKNDAVQSWL</sequence>
<dbReference type="InterPro" id="IPR007215">
    <property type="entry name" value="Sulphur_relay_TusB/DsrH"/>
</dbReference>
<dbReference type="PANTHER" id="PTHR37526">
    <property type="entry name" value="PROTEIN TUSB"/>
    <property type="match status" value="1"/>
</dbReference>
<dbReference type="Pfam" id="PF04077">
    <property type="entry name" value="DsrH"/>
    <property type="match status" value="1"/>
</dbReference>
<reference evidence="1" key="1">
    <citation type="submission" date="2018-06" db="EMBL/GenBank/DDBJ databases">
        <authorList>
            <person name="Zhirakovskaya E."/>
        </authorList>
    </citation>
    <scope>NUCLEOTIDE SEQUENCE</scope>
</reference>
<accession>A0A3B0ZYW7</accession>
<dbReference type="InterPro" id="IPR027396">
    <property type="entry name" value="DsrEFH-like"/>
</dbReference>
<evidence type="ECO:0000313" key="1">
    <source>
        <dbReference type="EMBL" id="VAW91159.1"/>
    </source>
</evidence>
<dbReference type="GO" id="GO:0002143">
    <property type="term" value="P:tRNA wobble position uridine thiolation"/>
    <property type="evidence" value="ECO:0007669"/>
    <property type="project" value="InterPro"/>
</dbReference>